<evidence type="ECO:0000259" key="1">
    <source>
        <dbReference type="Pfam" id="PF07157"/>
    </source>
</evidence>
<feature type="domain" description="DNA circulation N-terminal" evidence="1">
    <location>
        <begin position="7"/>
        <end position="93"/>
    </location>
</feature>
<evidence type="ECO:0000313" key="2">
    <source>
        <dbReference type="EMBL" id="MBA6065934.1"/>
    </source>
</evidence>
<proteinExistence type="predicted"/>
<organism evidence="2 3">
    <name type="scientific">Pseudomonas mosselii</name>
    <dbReference type="NCBI Taxonomy" id="78327"/>
    <lineage>
        <taxon>Bacteria</taxon>
        <taxon>Pseudomonadati</taxon>
        <taxon>Pseudomonadota</taxon>
        <taxon>Gammaproteobacteria</taxon>
        <taxon>Pseudomonadales</taxon>
        <taxon>Pseudomonadaceae</taxon>
        <taxon>Pseudomonas</taxon>
    </lineage>
</organism>
<reference evidence="2 3" key="1">
    <citation type="submission" date="2020-07" db="EMBL/GenBank/DDBJ databases">
        <title>Diversity of carbapenemase encoding genes among Pseudomonas putida group clinical isolates in a tertiary Brazilian hospital.</title>
        <authorList>
            <person name="Alberto-Lei F."/>
            <person name="Nodari C.S."/>
            <person name="Streling A.P."/>
            <person name="Paulino J.T."/>
            <person name="Bessa-Neto F.O."/>
            <person name="Cayo R."/>
            <person name="Gales A.C."/>
        </authorList>
    </citation>
    <scope>NUCLEOTIDE SEQUENCE [LARGE SCALE GENOMIC DNA]</scope>
    <source>
        <strain evidence="2 3">14802</strain>
    </source>
</reference>
<dbReference type="Pfam" id="PF07157">
    <property type="entry name" value="DNA_circ_N"/>
    <property type="match status" value="1"/>
</dbReference>
<gene>
    <name evidence="2" type="ORF">H4C75_14325</name>
</gene>
<name>A0A7W2JVH7_9PSED</name>
<dbReference type="InterPro" id="IPR009826">
    <property type="entry name" value="DNA_circ_N"/>
</dbReference>
<dbReference type="Proteomes" id="UP000541770">
    <property type="component" value="Unassembled WGS sequence"/>
</dbReference>
<sequence>MSWSETLLDASFRGVPLGVQDESLAADRELAQHGVPYRDGDDVEDMGRKAREFSFTVVMFGTNYEIELQKLLAALDTPGPGELIHPIYGRLDVLARRWKVGHSADRPDYAQVELLFLERTPSEPFFARQFEFVDEGVLSPEDGRRWQDGLLDLLGQVDALVAAVQQLIGGGWVGLLENLLGLPGIGLRLMQLRSQILGVVSGLASLVGKNAGAQFDPLLDLHRTPAEIRAAISAQIDPSPTESIDSGPFVIGAVTSGADTGSSGSVIEQTAAALVLINQRLVAQDNLLLVMPGAEAIEAEPARVGTAILAAARLGLSPADNVLSAVPLGGLVIGTGALSPVSAVAWNLVLLVITEAALSQASAVVALLDDERKSPTLTPEQLESVVSSTRGLSQAAIDLHRRLFGVEEALRVIEPLRAIAGIVQAAARQVLQLRPPLVMRAVPSESNLRLLAHHWYGDHSRALELLRLNPALRSPQAITAGEVLRAYAR</sequence>
<dbReference type="EMBL" id="JACGDE010000009">
    <property type="protein sequence ID" value="MBA6065934.1"/>
    <property type="molecule type" value="Genomic_DNA"/>
</dbReference>
<dbReference type="RefSeq" id="WP_182323243.1">
    <property type="nucleotide sequence ID" value="NZ_JACGDE010000009.1"/>
</dbReference>
<dbReference type="AlphaFoldDB" id="A0A7W2JVH7"/>
<comment type="caution">
    <text evidence="2">The sequence shown here is derived from an EMBL/GenBank/DDBJ whole genome shotgun (WGS) entry which is preliminary data.</text>
</comment>
<accession>A0A7W2JVH7</accession>
<evidence type="ECO:0000313" key="3">
    <source>
        <dbReference type="Proteomes" id="UP000541770"/>
    </source>
</evidence>
<protein>
    <submittedName>
        <fullName evidence="2">DNA circularization N-terminal domain-containing protein</fullName>
    </submittedName>
</protein>